<gene>
    <name evidence="2" type="ORF">CM19_05035</name>
</gene>
<protein>
    <submittedName>
        <fullName evidence="2">XRE family transcriptional regulator</fullName>
    </submittedName>
</protein>
<name>A0A031LM83_9CREN</name>
<dbReference type="RefSeq" id="WP_048099286.1">
    <property type="nucleotide sequence ID" value="NZ_JFZT01000039.1"/>
</dbReference>
<comment type="caution">
    <text evidence="2">The sequence shown here is derived from an EMBL/GenBank/DDBJ whole genome shotgun (WGS) entry which is preliminary data.</text>
</comment>
<dbReference type="Gene3D" id="1.10.260.40">
    <property type="entry name" value="lambda repressor-like DNA-binding domains"/>
    <property type="match status" value="1"/>
</dbReference>
<evidence type="ECO:0000313" key="2">
    <source>
        <dbReference type="EMBL" id="EZQ06758.1"/>
    </source>
</evidence>
<dbReference type="Proteomes" id="UP000024332">
    <property type="component" value="Unassembled WGS sequence"/>
</dbReference>
<dbReference type="Pfam" id="PF01381">
    <property type="entry name" value="HTH_3"/>
    <property type="match status" value="1"/>
</dbReference>
<sequence>MESDYVIEAIGKRISGDIVWSSNSGVAMRKWREMFNVSQSELAKTLGIKQTVIADYERNRRQPGSAFVKKFVEGLMEIDRKRGLKVISELGKAFTLNFSFIQDLRDFETPVRLDDLIIAIDGIPIGTMINAEKIYGYVVTDSINAIATLNGMEFYQFLSLVFNRTIIFTKVSSGRSPMIALKISPVKPKVVVFHRPLKMDPLAMDLAEKEGISVVISTKASEEKLLKSLKDLAVHSE</sequence>
<accession>A0A031LM83</accession>
<reference evidence="2 3" key="1">
    <citation type="submission" date="2014-03" db="EMBL/GenBank/DDBJ databases">
        <title>Draft genome sequence of the novel thermoacidophilic archaea Acidianus copahuensis ALE1 strain, isolated from Copahue volcanic area in Neuquen Argentina.</title>
        <authorList>
            <person name="Urbieta M.S."/>
            <person name="Rascovan N."/>
            <person name="Castro C."/>
            <person name="Revale S."/>
            <person name="Giaveno M.A."/>
            <person name="Vazquez M.P."/>
            <person name="Donati E.R."/>
        </authorList>
    </citation>
    <scope>NUCLEOTIDE SEQUENCE [LARGE SCALE GENOMIC DNA]</scope>
    <source>
        <strain evidence="2 3">ALE1</strain>
    </source>
</reference>
<dbReference type="SMART" id="SM00530">
    <property type="entry name" value="HTH_XRE"/>
    <property type="match status" value="1"/>
</dbReference>
<dbReference type="InterPro" id="IPR010982">
    <property type="entry name" value="Lambda_DNA-bd_dom_sf"/>
</dbReference>
<organism evidence="2 3">
    <name type="scientific">Candidatus Acidianus copahuensis</name>
    <dbReference type="NCBI Taxonomy" id="1160895"/>
    <lineage>
        <taxon>Archaea</taxon>
        <taxon>Thermoproteota</taxon>
        <taxon>Thermoprotei</taxon>
        <taxon>Sulfolobales</taxon>
        <taxon>Sulfolobaceae</taxon>
        <taxon>Acidianus</taxon>
    </lineage>
</organism>
<dbReference type="CDD" id="cd00093">
    <property type="entry name" value="HTH_XRE"/>
    <property type="match status" value="1"/>
</dbReference>
<feature type="domain" description="HTH cro/C1-type" evidence="1">
    <location>
        <begin position="28"/>
        <end position="81"/>
    </location>
</feature>
<dbReference type="EMBL" id="JFZT01000039">
    <property type="protein sequence ID" value="EZQ06758.1"/>
    <property type="molecule type" value="Genomic_DNA"/>
</dbReference>
<keyword evidence="3" id="KW-1185">Reference proteome</keyword>
<dbReference type="PROSITE" id="PS50943">
    <property type="entry name" value="HTH_CROC1"/>
    <property type="match status" value="1"/>
</dbReference>
<dbReference type="GO" id="GO:0003677">
    <property type="term" value="F:DNA binding"/>
    <property type="evidence" value="ECO:0007669"/>
    <property type="project" value="InterPro"/>
</dbReference>
<dbReference type="SUPFAM" id="SSF47413">
    <property type="entry name" value="lambda repressor-like DNA-binding domains"/>
    <property type="match status" value="1"/>
</dbReference>
<dbReference type="InterPro" id="IPR017271">
    <property type="entry name" value="Tscrpt_reg_HTH_MJ1545_prd"/>
</dbReference>
<dbReference type="STRING" id="1160895.CM19_05035"/>
<dbReference type="InterPro" id="IPR001387">
    <property type="entry name" value="Cro/C1-type_HTH"/>
</dbReference>
<dbReference type="PIRSF" id="PIRSF037724">
    <property type="entry name" value="TF_HTH_MJ1545_prd"/>
    <property type="match status" value="1"/>
</dbReference>
<proteinExistence type="predicted"/>
<evidence type="ECO:0000259" key="1">
    <source>
        <dbReference type="PROSITE" id="PS50943"/>
    </source>
</evidence>
<dbReference type="AlphaFoldDB" id="A0A031LM83"/>
<dbReference type="OrthoDB" id="371772at2157"/>
<evidence type="ECO:0000313" key="3">
    <source>
        <dbReference type="Proteomes" id="UP000024332"/>
    </source>
</evidence>